<evidence type="ECO:0000313" key="2">
    <source>
        <dbReference type="Proteomes" id="UP000247702"/>
    </source>
</evidence>
<reference evidence="1 2" key="1">
    <citation type="submission" date="2017-11" db="EMBL/GenBank/DDBJ databases">
        <title>The genome of Rhizophagus clarus HR1 reveals common genetic basis of auxotrophy among arbuscular mycorrhizal fungi.</title>
        <authorList>
            <person name="Kobayashi Y."/>
        </authorList>
    </citation>
    <scope>NUCLEOTIDE SEQUENCE [LARGE SCALE GENOMIC DNA]</scope>
    <source>
        <strain evidence="1 2">HR1</strain>
    </source>
</reference>
<gene>
    <name evidence="1" type="ORF">RclHR1_39010001</name>
</gene>
<feature type="non-terminal residue" evidence="1">
    <location>
        <position position="412"/>
    </location>
</feature>
<dbReference type="SUPFAM" id="SSF56672">
    <property type="entry name" value="DNA/RNA polymerases"/>
    <property type="match status" value="1"/>
</dbReference>
<dbReference type="EMBL" id="BEXD01003226">
    <property type="protein sequence ID" value="GBC00607.1"/>
    <property type="molecule type" value="Genomic_DNA"/>
</dbReference>
<organism evidence="1 2">
    <name type="scientific">Rhizophagus clarus</name>
    <dbReference type="NCBI Taxonomy" id="94130"/>
    <lineage>
        <taxon>Eukaryota</taxon>
        <taxon>Fungi</taxon>
        <taxon>Fungi incertae sedis</taxon>
        <taxon>Mucoromycota</taxon>
        <taxon>Glomeromycotina</taxon>
        <taxon>Glomeromycetes</taxon>
        <taxon>Glomerales</taxon>
        <taxon>Glomeraceae</taxon>
        <taxon>Rhizophagus</taxon>
    </lineage>
</organism>
<dbReference type="InterPro" id="IPR043502">
    <property type="entry name" value="DNA/RNA_pol_sf"/>
</dbReference>
<dbReference type="Proteomes" id="UP000247702">
    <property type="component" value="Unassembled WGS sequence"/>
</dbReference>
<accession>A0A2Z6S865</accession>
<evidence type="ECO:0000313" key="1">
    <source>
        <dbReference type="EMBL" id="GBC00607.1"/>
    </source>
</evidence>
<sequence>MFSRLVRHLPNRPDIIKVKFSGRQFFRERIANLDPKLKARYPDQEDANLFSLLDHYNESQMPDNIGDPEWFDNFIIYMRDLPAVSSECGDTNDCLYQCLKMAYSSYSNMPQNRKHPSFECKRPKKPITYQKNKVKDTVFLYNGKDIKSITVQQFQKLKFNKNYSFVLVKCQESLEKTYIRINAERDAFLLETKKLGLPIDISLLDWNIKKTALWLFEKLSVGIPVNEPLDALEAQWISKAIMEGIIWAQNNWKGYGRSYDDASLYPSIQQSALNFPISKGKFQILKDFTNHRGYSHFGIFRASIERKDTPLFRYNYHNVYTHIDLTCAKALGLQVTLIQDGISNALIYEKETQIRDDKVLDSIVPIGEEQWRFQFMNPGNPFKGEYPRIAPFLLAHGRKFISEMVQPYVDKV</sequence>
<keyword evidence="2" id="KW-1185">Reference proteome</keyword>
<protein>
    <recommendedName>
        <fullName evidence="3">DNA-directed DNA polymerase</fullName>
    </recommendedName>
</protein>
<evidence type="ECO:0008006" key="3">
    <source>
        <dbReference type="Google" id="ProtNLM"/>
    </source>
</evidence>
<name>A0A2Z6S865_9GLOM</name>
<comment type="caution">
    <text evidence="1">The sequence shown here is derived from an EMBL/GenBank/DDBJ whole genome shotgun (WGS) entry which is preliminary data.</text>
</comment>
<proteinExistence type="predicted"/>
<dbReference type="AlphaFoldDB" id="A0A2Z6S865"/>
<dbReference type="STRING" id="94130.A0A2Z6S865"/>